<keyword evidence="8" id="KW-1185">Reference proteome</keyword>
<dbReference type="RefSeq" id="WP_090776545.1">
    <property type="nucleotide sequence ID" value="NZ_FMYM01000012.1"/>
</dbReference>
<dbReference type="InterPro" id="IPR002934">
    <property type="entry name" value="Polymerase_NTP_transf_dom"/>
</dbReference>
<evidence type="ECO:0000256" key="3">
    <source>
        <dbReference type="ARBA" id="ARBA00047831"/>
    </source>
</evidence>
<evidence type="ECO:0000259" key="5">
    <source>
        <dbReference type="Pfam" id="PF01909"/>
    </source>
</evidence>
<feature type="domain" description="Polymerase nucleotidyl transferase" evidence="5">
    <location>
        <begin position="20"/>
        <end position="61"/>
    </location>
</feature>
<dbReference type="Proteomes" id="UP000242662">
    <property type="component" value="Unassembled WGS sequence"/>
</dbReference>
<evidence type="ECO:0000259" key="6">
    <source>
        <dbReference type="Pfam" id="PF13427"/>
    </source>
</evidence>
<evidence type="ECO:0000313" key="7">
    <source>
        <dbReference type="EMBL" id="SDC66761.1"/>
    </source>
</evidence>
<dbReference type="GO" id="GO:0070566">
    <property type="term" value="F:adenylyltransferase activity"/>
    <property type="evidence" value="ECO:0007669"/>
    <property type="project" value="InterPro"/>
</dbReference>
<comment type="catalytic activity">
    <reaction evidence="3 4">
        <text>spectinomycin + ATP = 9-O-adenylylspectinomycin + diphosphate</text>
        <dbReference type="Rhea" id="RHEA:63228"/>
        <dbReference type="ChEBI" id="CHEBI:30616"/>
        <dbReference type="ChEBI" id="CHEBI:33019"/>
        <dbReference type="ChEBI" id="CHEBI:146260"/>
        <dbReference type="ChEBI" id="CHEBI:146261"/>
    </reaction>
</comment>
<dbReference type="GO" id="GO:0005524">
    <property type="term" value="F:ATP binding"/>
    <property type="evidence" value="ECO:0007669"/>
    <property type="project" value="UniProtKB-KW"/>
</dbReference>
<dbReference type="EMBL" id="FMYM01000012">
    <property type="protein sequence ID" value="SDC66761.1"/>
    <property type="molecule type" value="Genomic_DNA"/>
</dbReference>
<organism evidence="7 8">
    <name type="scientific">Shouchella lonarensis</name>
    <dbReference type="NCBI Taxonomy" id="1464122"/>
    <lineage>
        <taxon>Bacteria</taxon>
        <taxon>Bacillati</taxon>
        <taxon>Bacillota</taxon>
        <taxon>Bacilli</taxon>
        <taxon>Bacillales</taxon>
        <taxon>Bacillaceae</taxon>
        <taxon>Shouchella</taxon>
    </lineage>
</organism>
<dbReference type="InterPro" id="IPR025184">
    <property type="entry name" value="AadA_C"/>
</dbReference>
<keyword evidence="4" id="KW-0547">Nucleotide-binding</keyword>
<dbReference type="AlphaFoldDB" id="A0A1G6NGD2"/>
<name>A0A1G6NGD2_9BACI</name>
<dbReference type="GO" id="GO:0046677">
    <property type="term" value="P:response to antibiotic"/>
    <property type="evidence" value="ECO:0007669"/>
    <property type="project" value="UniProtKB-KW"/>
</dbReference>
<dbReference type="Pfam" id="PF01909">
    <property type="entry name" value="NTP_transf_2"/>
    <property type="match status" value="1"/>
</dbReference>
<dbReference type="InterPro" id="IPR043519">
    <property type="entry name" value="NT_sf"/>
</dbReference>
<keyword evidence="2 4" id="KW-0046">Antibiotic resistance</keyword>
<evidence type="ECO:0000313" key="8">
    <source>
        <dbReference type="Proteomes" id="UP000242662"/>
    </source>
</evidence>
<gene>
    <name evidence="7" type="ORF">SAMN05421737_11272</name>
</gene>
<accession>A0A1G6NGD2</accession>
<dbReference type="InterPro" id="IPR024172">
    <property type="entry name" value="AadA/Aad9"/>
</dbReference>
<keyword evidence="4 7" id="KW-0548">Nucleotidyltransferase</keyword>
<proteinExistence type="predicted"/>
<reference evidence="8" key="1">
    <citation type="submission" date="2016-09" db="EMBL/GenBank/DDBJ databases">
        <authorList>
            <person name="Varghese N."/>
            <person name="Submissions S."/>
        </authorList>
    </citation>
    <scope>NUCLEOTIDE SEQUENCE [LARGE SCALE GENOMIC DNA]</scope>
    <source>
        <strain evidence="8">25nlg</strain>
    </source>
</reference>
<evidence type="ECO:0000256" key="4">
    <source>
        <dbReference type="PIRNR" id="PIRNR000819"/>
    </source>
</evidence>
<feature type="domain" description="Adenylyltransferase AadA C-terminal" evidence="6">
    <location>
        <begin position="158"/>
        <end position="242"/>
    </location>
</feature>
<sequence>MMNSWESCAIDVKDFVMNLLCETKEVLKEDFVGFYLHGSLAMGGFHPKNSDIDILIVTITPMAVQAKRELAQLLLKRSNKPFPIEMSCLNVKQLKNWVHPSPFDFHYSEYWRERYEADLDMGTNQYLNDHLKTDADLAAHITITTERGICVEGAPIVEVFPAIPHAHYVAAIMSDFEACLVDIEKDPVYCTLNLLRVLWYLQEGVISSKQEAGQWGLRSLPKGMTATIQKVIDRYSGEESSDDFEQGELLAVRDDIASSVKRLLNK</sequence>
<dbReference type="Gene3D" id="3.30.460.10">
    <property type="entry name" value="Beta Polymerase, domain 2"/>
    <property type="match status" value="1"/>
</dbReference>
<keyword evidence="4" id="KW-0067">ATP-binding</keyword>
<dbReference type="Pfam" id="PF13427">
    <property type="entry name" value="AadA_C"/>
    <property type="match status" value="1"/>
</dbReference>
<evidence type="ECO:0000256" key="2">
    <source>
        <dbReference type="ARBA" id="ARBA00023251"/>
    </source>
</evidence>
<dbReference type="OrthoDB" id="5643411at2"/>
<protein>
    <recommendedName>
        <fullName evidence="4">Spectinomycin 9-adenylyltransferase</fullName>
    </recommendedName>
</protein>
<dbReference type="PIRSF" id="PIRSF000819">
    <property type="entry name" value="Streptomycin_3-adenylyltransf"/>
    <property type="match status" value="1"/>
</dbReference>
<dbReference type="STRING" id="1464122.SAMN05421737_11272"/>
<keyword evidence="1 4" id="KW-0808">Transferase</keyword>
<dbReference type="SUPFAM" id="SSF81301">
    <property type="entry name" value="Nucleotidyltransferase"/>
    <property type="match status" value="1"/>
</dbReference>
<evidence type="ECO:0000256" key="1">
    <source>
        <dbReference type="ARBA" id="ARBA00022679"/>
    </source>
</evidence>
<dbReference type="CDD" id="cd05403">
    <property type="entry name" value="NT_KNTase_like"/>
    <property type="match status" value="1"/>
</dbReference>